<sequence>MVKLSVVAPDVGLKGGTTQRLICNKEQKTHIQGINTPASYAKIREDSLKPSSHTL</sequence>
<organism evidence="1 2">
    <name type="scientific">Paraglaciecola polaris LMG 21857</name>
    <dbReference type="NCBI Taxonomy" id="1129793"/>
    <lineage>
        <taxon>Bacteria</taxon>
        <taxon>Pseudomonadati</taxon>
        <taxon>Pseudomonadota</taxon>
        <taxon>Gammaproteobacteria</taxon>
        <taxon>Alteromonadales</taxon>
        <taxon>Alteromonadaceae</taxon>
        <taxon>Paraglaciecola</taxon>
    </lineage>
</organism>
<dbReference type="Proteomes" id="UP000006322">
    <property type="component" value="Unassembled WGS sequence"/>
</dbReference>
<evidence type="ECO:0000313" key="2">
    <source>
        <dbReference type="Proteomes" id="UP000006322"/>
    </source>
</evidence>
<name>K6YQK5_9ALTE</name>
<dbReference type="EMBL" id="BAER01000124">
    <property type="protein sequence ID" value="GAC35019.1"/>
    <property type="molecule type" value="Genomic_DNA"/>
</dbReference>
<comment type="caution">
    <text evidence="1">The sequence shown here is derived from an EMBL/GenBank/DDBJ whole genome shotgun (WGS) entry which is preliminary data.</text>
</comment>
<accession>K6YQK5</accession>
<protein>
    <submittedName>
        <fullName evidence="1">Uncharacterized protein</fullName>
    </submittedName>
</protein>
<dbReference type="RefSeq" id="WP_007106783.1">
    <property type="nucleotide sequence ID" value="NZ_BAER01000124.1"/>
</dbReference>
<reference evidence="2" key="1">
    <citation type="journal article" date="2014" name="Environ. Microbiol.">
        <title>Comparative genomics of the marine bacterial genus Glaciecola reveals the high degree of genomic diversity and genomic characteristic for cold adaptation.</title>
        <authorList>
            <person name="Qin Q.L."/>
            <person name="Xie B.B."/>
            <person name="Yu Y."/>
            <person name="Shu Y.L."/>
            <person name="Rong J.C."/>
            <person name="Zhang Y.J."/>
            <person name="Zhao D.L."/>
            <person name="Chen X.L."/>
            <person name="Zhang X.Y."/>
            <person name="Chen B."/>
            <person name="Zhou B.C."/>
            <person name="Zhang Y.Z."/>
        </authorList>
    </citation>
    <scope>NUCLEOTIDE SEQUENCE [LARGE SCALE GENOMIC DNA]</scope>
    <source>
        <strain evidence="2">LMG 21857</strain>
    </source>
</reference>
<dbReference type="AlphaFoldDB" id="K6YQK5"/>
<keyword evidence="2" id="KW-1185">Reference proteome</keyword>
<gene>
    <name evidence="1" type="ORF">GPLA_4140</name>
</gene>
<evidence type="ECO:0000313" key="1">
    <source>
        <dbReference type="EMBL" id="GAC35019.1"/>
    </source>
</evidence>
<proteinExistence type="predicted"/>